<organism evidence="1 2">
    <name type="scientific">Podarcis muralis</name>
    <name type="common">Wall lizard</name>
    <name type="synonym">Lacerta muralis</name>
    <dbReference type="NCBI Taxonomy" id="64176"/>
    <lineage>
        <taxon>Eukaryota</taxon>
        <taxon>Metazoa</taxon>
        <taxon>Chordata</taxon>
        <taxon>Craniata</taxon>
        <taxon>Vertebrata</taxon>
        <taxon>Euteleostomi</taxon>
        <taxon>Lepidosauria</taxon>
        <taxon>Squamata</taxon>
        <taxon>Bifurcata</taxon>
        <taxon>Unidentata</taxon>
        <taxon>Episquamata</taxon>
        <taxon>Laterata</taxon>
        <taxon>Lacertibaenia</taxon>
        <taxon>Lacertidae</taxon>
        <taxon>Podarcis</taxon>
    </lineage>
</organism>
<protein>
    <recommendedName>
        <fullName evidence="3">Immunoglobulin V-set domain-containing protein</fullName>
    </recommendedName>
</protein>
<name>A0A670ISE1_PODMU</name>
<sequence>AVCPASLQYCGIAPPTSGWLGTWLVFCSATADIAAVIVSTPAELIVEIGKVAKLPCKFTSSEKITTAASATWSYRKRGTDDRPITVRVNA</sequence>
<reference evidence="1" key="2">
    <citation type="submission" date="2025-08" db="UniProtKB">
        <authorList>
            <consortium name="Ensembl"/>
        </authorList>
    </citation>
    <scope>IDENTIFICATION</scope>
</reference>
<evidence type="ECO:0008006" key="3">
    <source>
        <dbReference type="Google" id="ProtNLM"/>
    </source>
</evidence>
<dbReference type="Ensembl" id="ENSPMRT00000015394.1">
    <property type="protein sequence ID" value="ENSPMRP00000014414.1"/>
    <property type="gene ID" value="ENSPMRG00000009609.1"/>
</dbReference>
<dbReference type="AlphaFoldDB" id="A0A670ISE1"/>
<evidence type="ECO:0000313" key="2">
    <source>
        <dbReference type="Proteomes" id="UP000472272"/>
    </source>
</evidence>
<proteinExistence type="predicted"/>
<reference evidence="1 2" key="1">
    <citation type="journal article" date="2019" name="Proc. Natl. Acad. Sci. U.S.A.">
        <title>Regulatory changes in pterin and carotenoid genes underlie balanced color polymorphisms in the wall lizard.</title>
        <authorList>
            <person name="Andrade P."/>
            <person name="Pinho C."/>
            <person name="Perez I de Lanuza G."/>
            <person name="Afonso S."/>
            <person name="Brejcha J."/>
            <person name="Rubin C.J."/>
            <person name="Wallerman O."/>
            <person name="Pereira P."/>
            <person name="Sabatino S.J."/>
            <person name="Bellati A."/>
            <person name="Pellitteri-Rosa D."/>
            <person name="Bosakova Z."/>
            <person name="Bunikis I."/>
            <person name="Carretero M.A."/>
            <person name="Feiner N."/>
            <person name="Marsik P."/>
            <person name="Pauperio F."/>
            <person name="Salvi D."/>
            <person name="Soler L."/>
            <person name="While G.M."/>
            <person name="Uller T."/>
            <person name="Font E."/>
            <person name="Andersson L."/>
            <person name="Carneiro M."/>
        </authorList>
    </citation>
    <scope>NUCLEOTIDE SEQUENCE</scope>
</reference>
<accession>A0A670ISE1</accession>
<dbReference type="Proteomes" id="UP000472272">
    <property type="component" value="Chromosome 4"/>
</dbReference>
<keyword evidence="2" id="KW-1185">Reference proteome</keyword>
<dbReference type="Gene3D" id="2.60.40.10">
    <property type="entry name" value="Immunoglobulins"/>
    <property type="match status" value="1"/>
</dbReference>
<dbReference type="InterPro" id="IPR013783">
    <property type="entry name" value="Ig-like_fold"/>
</dbReference>
<reference evidence="1" key="3">
    <citation type="submission" date="2025-09" db="UniProtKB">
        <authorList>
            <consortium name="Ensembl"/>
        </authorList>
    </citation>
    <scope>IDENTIFICATION</scope>
</reference>
<dbReference type="OMA" id="YCGIAPP"/>
<evidence type="ECO:0000313" key="1">
    <source>
        <dbReference type="Ensembl" id="ENSPMRP00000014414.1"/>
    </source>
</evidence>